<comment type="caution">
    <text evidence="13">The sequence shown here is derived from an EMBL/GenBank/DDBJ whole genome shotgun (WGS) entry which is preliminary data.</text>
</comment>
<feature type="domain" description="CobQ/CobB/MinD/ParA nucleotide binding" evidence="10">
    <location>
        <begin position="534"/>
        <end position="709"/>
    </location>
</feature>
<feature type="transmembrane region" description="Helical" evidence="9">
    <location>
        <begin position="31"/>
        <end position="50"/>
    </location>
</feature>
<evidence type="ECO:0000313" key="14">
    <source>
        <dbReference type="Proteomes" id="UP001597151"/>
    </source>
</evidence>
<evidence type="ECO:0000256" key="8">
    <source>
        <dbReference type="SAM" id="Coils"/>
    </source>
</evidence>
<feature type="coiled-coil region" evidence="8">
    <location>
        <begin position="289"/>
        <end position="381"/>
    </location>
</feature>
<feature type="domain" description="Tyrosine-protein kinase G-rich" evidence="12">
    <location>
        <begin position="380"/>
        <end position="461"/>
    </location>
</feature>
<dbReference type="InterPro" id="IPR032807">
    <property type="entry name" value="GNVR"/>
</dbReference>
<keyword evidence="13" id="KW-0808">Transferase</keyword>
<dbReference type="Pfam" id="PF02706">
    <property type="entry name" value="Wzz"/>
    <property type="match status" value="1"/>
</dbReference>
<evidence type="ECO:0000259" key="10">
    <source>
        <dbReference type="Pfam" id="PF01656"/>
    </source>
</evidence>
<comment type="subcellular location">
    <subcellularLocation>
        <location evidence="1">Cell membrane</location>
        <topology evidence="1">Multi-pass membrane protein</topology>
    </subcellularLocation>
</comment>
<evidence type="ECO:0000256" key="1">
    <source>
        <dbReference type="ARBA" id="ARBA00004651"/>
    </source>
</evidence>
<dbReference type="PANTHER" id="PTHR32309">
    <property type="entry name" value="TYROSINE-PROTEIN KINASE"/>
    <property type="match status" value="1"/>
</dbReference>
<dbReference type="Gene3D" id="3.40.50.300">
    <property type="entry name" value="P-loop containing nucleotide triphosphate hydrolases"/>
    <property type="match status" value="1"/>
</dbReference>
<dbReference type="CDD" id="cd05387">
    <property type="entry name" value="BY-kinase"/>
    <property type="match status" value="1"/>
</dbReference>
<evidence type="ECO:0000256" key="5">
    <source>
        <dbReference type="ARBA" id="ARBA00022840"/>
    </source>
</evidence>
<keyword evidence="6 9" id="KW-1133">Transmembrane helix</keyword>
<gene>
    <name evidence="13" type="ORF">ACFQ3C_11095</name>
</gene>
<keyword evidence="5" id="KW-0067">ATP-binding</keyword>
<dbReference type="InterPro" id="IPR003856">
    <property type="entry name" value="LPS_length_determ_N"/>
</dbReference>
<evidence type="ECO:0000256" key="3">
    <source>
        <dbReference type="ARBA" id="ARBA00022692"/>
    </source>
</evidence>
<dbReference type="InterPro" id="IPR002586">
    <property type="entry name" value="CobQ/CobB/MinD/ParA_Nub-bd_dom"/>
</dbReference>
<organism evidence="13 14">
    <name type="scientific">Seohaeicola saemankumensis</name>
    <dbReference type="NCBI Taxonomy" id="481181"/>
    <lineage>
        <taxon>Bacteria</taxon>
        <taxon>Pseudomonadati</taxon>
        <taxon>Pseudomonadota</taxon>
        <taxon>Alphaproteobacteria</taxon>
        <taxon>Rhodobacterales</taxon>
        <taxon>Roseobacteraceae</taxon>
        <taxon>Seohaeicola</taxon>
    </lineage>
</organism>
<dbReference type="RefSeq" id="WP_380791681.1">
    <property type="nucleotide sequence ID" value="NZ_JBHTKR010000004.1"/>
</dbReference>
<keyword evidence="7 9" id="KW-0472">Membrane</keyword>
<dbReference type="InterPro" id="IPR050445">
    <property type="entry name" value="Bact_polysacc_biosynth/exp"/>
</dbReference>
<evidence type="ECO:0000256" key="9">
    <source>
        <dbReference type="SAM" id="Phobius"/>
    </source>
</evidence>
<evidence type="ECO:0000256" key="4">
    <source>
        <dbReference type="ARBA" id="ARBA00022741"/>
    </source>
</evidence>
<dbReference type="InterPro" id="IPR027417">
    <property type="entry name" value="P-loop_NTPase"/>
</dbReference>
<evidence type="ECO:0000313" key="13">
    <source>
        <dbReference type="EMBL" id="MFD1195218.1"/>
    </source>
</evidence>
<dbReference type="EC" id="2.7.10.2" evidence="13"/>
<dbReference type="Pfam" id="PF01656">
    <property type="entry name" value="CbiA"/>
    <property type="match status" value="1"/>
</dbReference>
<reference evidence="14" key="1">
    <citation type="journal article" date="2019" name="Int. J. Syst. Evol. Microbiol.">
        <title>The Global Catalogue of Microorganisms (GCM) 10K type strain sequencing project: providing services to taxonomists for standard genome sequencing and annotation.</title>
        <authorList>
            <consortium name="The Broad Institute Genomics Platform"/>
            <consortium name="The Broad Institute Genome Sequencing Center for Infectious Disease"/>
            <person name="Wu L."/>
            <person name="Ma J."/>
        </authorList>
    </citation>
    <scope>NUCLEOTIDE SEQUENCE [LARGE SCALE GENOMIC DNA]</scope>
    <source>
        <strain evidence="14">CCUG 55328</strain>
    </source>
</reference>
<dbReference type="PANTHER" id="PTHR32309:SF32">
    <property type="entry name" value="TYROSINE-PROTEIN KINASE ETK-RELATED"/>
    <property type="match status" value="1"/>
</dbReference>
<feature type="transmembrane region" description="Helical" evidence="9">
    <location>
        <begin position="440"/>
        <end position="458"/>
    </location>
</feature>
<protein>
    <submittedName>
        <fullName evidence="13">Polysaccharide biosynthesis tyrosine autokinase</fullName>
        <ecNumber evidence="13">2.7.10.2</ecNumber>
    </submittedName>
</protein>
<evidence type="ECO:0000259" key="12">
    <source>
        <dbReference type="Pfam" id="PF13807"/>
    </source>
</evidence>
<dbReference type="Proteomes" id="UP001597151">
    <property type="component" value="Unassembled WGS sequence"/>
</dbReference>
<dbReference type="EMBL" id="JBHTKR010000004">
    <property type="protein sequence ID" value="MFD1195218.1"/>
    <property type="molecule type" value="Genomic_DNA"/>
</dbReference>
<accession>A0ABW3TDZ0</accession>
<dbReference type="SUPFAM" id="SSF52540">
    <property type="entry name" value="P-loop containing nucleoside triphosphate hydrolases"/>
    <property type="match status" value="1"/>
</dbReference>
<name>A0ABW3TDZ0_9RHOB</name>
<feature type="domain" description="Polysaccharide chain length determinant N-terminal" evidence="11">
    <location>
        <begin position="15"/>
        <end position="105"/>
    </location>
</feature>
<dbReference type="InterPro" id="IPR005702">
    <property type="entry name" value="Wzc-like_C"/>
</dbReference>
<evidence type="ECO:0000256" key="6">
    <source>
        <dbReference type="ARBA" id="ARBA00022989"/>
    </source>
</evidence>
<evidence type="ECO:0000259" key="11">
    <source>
        <dbReference type="Pfam" id="PF02706"/>
    </source>
</evidence>
<keyword evidence="14" id="KW-1185">Reference proteome</keyword>
<keyword evidence="8" id="KW-0175">Coiled coil</keyword>
<dbReference type="NCBIfam" id="TIGR01007">
    <property type="entry name" value="eps_fam"/>
    <property type="match status" value="1"/>
</dbReference>
<proteinExistence type="predicted"/>
<dbReference type="Pfam" id="PF23607">
    <property type="entry name" value="WZC_N"/>
    <property type="match status" value="1"/>
</dbReference>
<dbReference type="GO" id="GO:0004715">
    <property type="term" value="F:non-membrane spanning protein tyrosine kinase activity"/>
    <property type="evidence" value="ECO:0007669"/>
    <property type="project" value="UniProtKB-EC"/>
</dbReference>
<keyword evidence="3 9" id="KW-0812">Transmembrane</keyword>
<dbReference type="Pfam" id="PF13807">
    <property type="entry name" value="GNVR"/>
    <property type="match status" value="1"/>
</dbReference>
<evidence type="ECO:0000256" key="2">
    <source>
        <dbReference type="ARBA" id="ARBA00022475"/>
    </source>
</evidence>
<keyword evidence="4" id="KW-0547">Nucleotide-binding</keyword>
<evidence type="ECO:0000256" key="7">
    <source>
        <dbReference type="ARBA" id="ARBA00023136"/>
    </source>
</evidence>
<sequence>MAMKTPVSTSKLDDDEIDIGVLLARLWAGKLWIVLFTTLAATAGLIFALGTPPTYRADAMLQLEEKTGQLALPAALTELTSSDPRSVTEIEILNSRMVLGQAVADAHVDWNVTPRRLPMVLTALAKVGAPIPENDLLAAYVREGEQIRLDLLEVPARWIGRDILLKVGPDGRFTLQLPDGSARESQIDETLTESELGFALRIGVMEAVPGREFIIRHLSENAAIRNLRGRLAVAERGRQSGILELSLTGPDLEGTERTLNAITQAYLRQNISRSAAEAESSLAFVESQIPAAEAMIQTAERALNDYRQQQQAIDLGFEGQSLLTQISGLEDQLQQLVGEEETLAERYTPNHPAYQQLLSERARLEERLERLRSDVANLPETQREVLNLTRDFELAQEVYLELLNRAQELRVMRASTIGNVRIVDTATTDDRPVAPRRARILALSLVLGAFAGIGFVLIQNALRRGIQSAEEITSLGLPVFATINLNDKSAKNTKRTGKLPILSLTDPNDLTVEGFRSLRTSLHFAMLDASSRSITLTSAAPEAGKSFTSVNLAVVAAQAGQSVCLVDADLRRGHLRRYFDVPKAHLGLGDYLAGRATLDDIIIQTAVPGLCFISTGRFPPNPSELLMRGRFRDLVTELDSLFDVSIFDSPPALAVTDPIIIGNATGATIAVIRFDKTTANEIEAVQLQLEQGGAKLSGAILNGFDPRRVQAGYSYGYSYRYEYQRSEEPVSLEPEMPQRTVFLRSASGSVPQASEEEASAPLVLNEDARVSSSQAFPFVKNTGRG</sequence>
<keyword evidence="2" id="KW-1003">Cell membrane</keyword>